<organism evidence="2 3">
    <name type="scientific">Aspergillus steynii IBT 23096</name>
    <dbReference type="NCBI Taxonomy" id="1392250"/>
    <lineage>
        <taxon>Eukaryota</taxon>
        <taxon>Fungi</taxon>
        <taxon>Dikarya</taxon>
        <taxon>Ascomycota</taxon>
        <taxon>Pezizomycotina</taxon>
        <taxon>Eurotiomycetes</taxon>
        <taxon>Eurotiomycetidae</taxon>
        <taxon>Eurotiales</taxon>
        <taxon>Aspergillaceae</taxon>
        <taxon>Aspergillus</taxon>
        <taxon>Aspergillus subgen. Circumdati</taxon>
    </lineage>
</organism>
<keyword evidence="3" id="KW-1185">Reference proteome</keyword>
<accession>A0A2I2FSY5</accession>
<dbReference type="PANTHER" id="PTHR33840">
    <property type="match status" value="1"/>
</dbReference>
<sequence length="429" mass="49016">MSSDLELEFDPPPDPPRQIVVFFDDDESSGYRRQTNVWRIFSMTSRTDCHYQPGTNIQITPRSVASSMLQPTLPPDKYISRHVLEGYKYIMRLYRPGAAIYIFGFSQAASAAQLLADIVEYIGVLSVDNGEMVPDVWDAYIRWKFHLFRETGEEKHRKSFEKACVRMRTTRDTMTQRVRVRFLGMFDAVDSVAGPRDRDFVPNSADVVRHAVSIDERRVKFRPLFYDCRDLEQAVAPSYVAELREEGARRETDAQVVWFPGDHAGVGGGWKPGEGEVWPLSQNPLIWMTKAAYEAGLELKPSEVERQGCSEIYSSGETLELEEAIQRGVIRGQIHDLLHFGNGVPKSSVLFWRLLEHLPVRRRLESRQVRWPLHRGEARQIPPGSRVHVSAVKRMEGNESYRPANLVSGEWEVEGCSQMQTMYTSSDGS</sequence>
<evidence type="ECO:0000313" key="3">
    <source>
        <dbReference type="Proteomes" id="UP000234275"/>
    </source>
</evidence>
<protein>
    <recommendedName>
        <fullName evidence="1">T6SS Phospholipase effector Tle1-like catalytic domain-containing protein</fullName>
    </recommendedName>
</protein>
<dbReference type="OrthoDB" id="3162439at2759"/>
<dbReference type="GeneID" id="36561621"/>
<evidence type="ECO:0000313" key="2">
    <source>
        <dbReference type="EMBL" id="PLB43745.1"/>
    </source>
</evidence>
<dbReference type="AlphaFoldDB" id="A0A2I2FSY5"/>
<feature type="domain" description="T6SS Phospholipase effector Tle1-like catalytic" evidence="1">
    <location>
        <begin position="17"/>
        <end position="290"/>
    </location>
</feature>
<dbReference type="VEuPathDB" id="FungiDB:P170DRAFT_485428"/>
<dbReference type="EMBL" id="MSFO01000010">
    <property type="protein sequence ID" value="PLB43745.1"/>
    <property type="molecule type" value="Genomic_DNA"/>
</dbReference>
<dbReference type="InterPro" id="IPR018712">
    <property type="entry name" value="Tle1-like_cat"/>
</dbReference>
<proteinExistence type="predicted"/>
<dbReference type="RefSeq" id="XP_024699047.1">
    <property type="nucleotide sequence ID" value="XM_024853923.1"/>
</dbReference>
<gene>
    <name evidence="2" type="ORF">P170DRAFT_485428</name>
</gene>
<dbReference type="Pfam" id="PF09994">
    <property type="entry name" value="T6SS_Tle1-like_cat"/>
    <property type="match status" value="1"/>
</dbReference>
<evidence type="ECO:0000259" key="1">
    <source>
        <dbReference type="Pfam" id="PF09994"/>
    </source>
</evidence>
<reference evidence="2 3" key="1">
    <citation type="submission" date="2016-12" db="EMBL/GenBank/DDBJ databases">
        <title>The genomes of Aspergillus section Nigri reveals drivers in fungal speciation.</title>
        <authorList>
            <consortium name="DOE Joint Genome Institute"/>
            <person name="Vesth T.C."/>
            <person name="Nybo J."/>
            <person name="Theobald S."/>
            <person name="Brandl J."/>
            <person name="Frisvad J.C."/>
            <person name="Nielsen K.F."/>
            <person name="Lyhne E.K."/>
            <person name="Kogle M.E."/>
            <person name="Kuo A."/>
            <person name="Riley R."/>
            <person name="Clum A."/>
            <person name="Nolan M."/>
            <person name="Lipzen A."/>
            <person name="Salamov A."/>
            <person name="Henrissat B."/>
            <person name="Wiebenga A."/>
            <person name="De Vries R.P."/>
            <person name="Grigoriev I.V."/>
            <person name="Mortensen U.H."/>
            <person name="Andersen M.R."/>
            <person name="Baker S.E."/>
        </authorList>
    </citation>
    <scope>NUCLEOTIDE SEQUENCE [LARGE SCALE GENOMIC DNA]</scope>
    <source>
        <strain evidence="2 3">IBT 23096</strain>
    </source>
</reference>
<dbReference type="Proteomes" id="UP000234275">
    <property type="component" value="Unassembled WGS sequence"/>
</dbReference>
<dbReference type="STRING" id="1392250.A0A2I2FSY5"/>
<name>A0A2I2FSY5_9EURO</name>
<comment type="caution">
    <text evidence="2">The sequence shown here is derived from an EMBL/GenBank/DDBJ whole genome shotgun (WGS) entry which is preliminary data.</text>
</comment>
<dbReference type="PANTHER" id="PTHR33840:SF2">
    <property type="entry name" value="TLE1 PHOSPHOLIPASE DOMAIN-CONTAINING PROTEIN"/>
    <property type="match status" value="1"/>
</dbReference>